<reference evidence="2 3" key="1">
    <citation type="submission" date="2016-12" db="EMBL/GenBank/DDBJ databases">
        <title>Draft Genome Sequence of Mercury Resistant Pseudomonas DRA525.</title>
        <authorList>
            <person name="Drace K.M."/>
        </authorList>
    </citation>
    <scope>NUCLEOTIDE SEQUENCE [LARGE SCALE GENOMIC DNA]</scope>
    <source>
        <strain evidence="2 3">DRA525</strain>
    </source>
</reference>
<evidence type="ECO:0000313" key="3">
    <source>
        <dbReference type="Proteomes" id="UP000185146"/>
    </source>
</evidence>
<dbReference type="EMBL" id="CP018743">
    <property type="protein sequence ID" value="APO82365.1"/>
    <property type="molecule type" value="Genomic_DNA"/>
</dbReference>
<dbReference type="Proteomes" id="UP000185146">
    <property type="component" value="Chromosome"/>
</dbReference>
<name>A0A1L5PQJ3_PSEPU</name>
<proteinExistence type="predicted"/>
<organism evidence="2 3">
    <name type="scientific">Pseudomonas putida</name>
    <name type="common">Arthrobacter siderocapsulatus</name>
    <dbReference type="NCBI Taxonomy" id="303"/>
    <lineage>
        <taxon>Bacteria</taxon>
        <taxon>Pseudomonadati</taxon>
        <taxon>Pseudomonadota</taxon>
        <taxon>Gammaproteobacteria</taxon>
        <taxon>Pseudomonadales</taxon>
        <taxon>Pseudomonadaceae</taxon>
        <taxon>Pseudomonas</taxon>
    </lineage>
</organism>
<protein>
    <submittedName>
        <fullName evidence="2">Uncharacterized protein</fullName>
    </submittedName>
</protein>
<gene>
    <name evidence="2" type="ORF">BL240_13250</name>
</gene>
<keyword evidence="1" id="KW-0812">Transmembrane</keyword>
<evidence type="ECO:0000256" key="1">
    <source>
        <dbReference type="SAM" id="Phobius"/>
    </source>
</evidence>
<keyword evidence="1" id="KW-0472">Membrane</keyword>
<evidence type="ECO:0000313" key="2">
    <source>
        <dbReference type="EMBL" id="APO82365.1"/>
    </source>
</evidence>
<accession>A0A1L5PQJ3</accession>
<keyword evidence="1" id="KW-1133">Transmembrane helix</keyword>
<dbReference type="AlphaFoldDB" id="A0A1L5PQJ3"/>
<sequence length="75" mass="7919">MDKRASSRQASLGEFALSCSVFAQAWPQAEGMLPASIAAVVLATMVSIVEMPVMTAAVMPTVVPVWPATTEQQQP</sequence>
<feature type="transmembrane region" description="Helical" evidence="1">
    <location>
        <begin position="35"/>
        <end position="53"/>
    </location>
</feature>